<keyword evidence="2" id="KW-1185">Reference proteome</keyword>
<organism evidence="1 2">
    <name type="scientific">Oxynema aestuarii AP17</name>
    <dbReference type="NCBI Taxonomy" id="2064643"/>
    <lineage>
        <taxon>Bacteria</taxon>
        <taxon>Bacillati</taxon>
        <taxon>Cyanobacteriota</taxon>
        <taxon>Cyanophyceae</taxon>
        <taxon>Oscillatoriophycideae</taxon>
        <taxon>Oscillatoriales</taxon>
        <taxon>Oscillatoriaceae</taxon>
        <taxon>Oxynema</taxon>
        <taxon>Oxynema aestuarii</taxon>
    </lineage>
</organism>
<name>A0A6H1TXR9_9CYAN</name>
<evidence type="ECO:0000313" key="1">
    <source>
        <dbReference type="EMBL" id="QIZ71371.1"/>
    </source>
</evidence>
<dbReference type="InterPro" id="IPR026473">
    <property type="entry name" value="PatB_AcyB_McaB"/>
</dbReference>
<dbReference type="Proteomes" id="UP000500857">
    <property type="component" value="Chromosome"/>
</dbReference>
<gene>
    <name evidence="1" type="ORF">HCG48_12890</name>
</gene>
<sequence>MRLPKQCRPIKRPHFVQPAECVDLVNGRPDDLLGIRMDLLHGANYNDPARFNYPGYAYLKTSSIFMMR</sequence>
<protein>
    <submittedName>
        <fullName evidence="1">Cyanobactin biosynthesis system PatB/AcyB/McaB family protein</fullName>
    </submittedName>
</protein>
<dbReference type="RefSeq" id="WP_168569524.1">
    <property type="nucleotide sequence ID" value="NZ_CP051167.1"/>
</dbReference>
<proteinExistence type="predicted"/>
<dbReference type="KEGG" id="oxy:HCG48_12890"/>
<evidence type="ECO:0000313" key="2">
    <source>
        <dbReference type="Proteomes" id="UP000500857"/>
    </source>
</evidence>
<dbReference type="NCBIfam" id="TIGR04220">
    <property type="entry name" value="patB_acyB_mcaB"/>
    <property type="match status" value="1"/>
</dbReference>
<dbReference type="EMBL" id="CP051167">
    <property type="protein sequence ID" value="QIZ71371.1"/>
    <property type="molecule type" value="Genomic_DNA"/>
</dbReference>
<dbReference type="AlphaFoldDB" id="A0A6H1TXR9"/>
<accession>A0A6H1TXR9</accession>
<reference evidence="1 2" key="1">
    <citation type="submission" date="2020-04" db="EMBL/GenBank/DDBJ databases">
        <authorList>
            <person name="Basu S."/>
            <person name="Maruthanayagam V."/>
            <person name="Chakraborty S."/>
            <person name="Pramanik A."/>
            <person name="Mukherjee J."/>
            <person name="Brink B."/>
        </authorList>
    </citation>
    <scope>NUCLEOTIDE SEQUENCE [LARGE SCALE GENOMIC DNA]</scope>
    <source>
        <strain evidence="1 2">AP17</strain>
    </source>
</reference>